<sequence>MRTLNTMIAIVCVSAVFVGVQAQAQETRSQLVRQMYNGNWPSDKEAQQLRDELYYNQAIQAYMTMLPALNTIGMRDGSEQVFGEGYNVLPMWKDRMDAKAWVPTPNSDVVYSMSYLDLKETGPLVVAAPPGVIGMFTDFFQRTITDVGAVGPDRGKGGLYLLLPPGYQGHVPSGYFTFTSSTYNVFLFFRTVMAITENGQDPAPAVELAEQTRIYPLWEVEKNVKPMVFPNASGKRINMMYPT</sequence>
<evidence type="ECO:0000259" key="1">
    <source>
        <dbReference type="Pfam" id="PF06863"/>
    </source>
</evidence>
<proteinExistence type="predicted"/>
<reference evidence="2" key="1">
    <citation type="journal article" date="2014" name="Front. Microbiol.">
        <title>High frequency of phylogenetically diverse reductive dehalogenase-homologous genes in deep subseafloor sedimentary metagenomes.</title>
        <authorList>
            <person name="Kawai M."/>
            <person name="Futagami T."/>
            <person name="Toyoda A."/>
            <person name="Takaki Y."/>
            <person name="Nishi S."/>
            <person name="Hori S."/>
            <person name="Arai W."/>
            <person name="Tsubouchi T."/>
            <person name="Morono Y."/>
            <person name="Uchiyama I."/>
            <person name="Ito T."/>
            <person name="Fujiyama A."/>
            <person name="Inagaki F."/>
            <person name="Takami H."/>
        </authorList>
    </citation>
    <scope>NUCLEOTIDE SEQUENCE</scope>
    <source>
        <strain evidence="2">Expedition CK06-06</strain>
    </source>
</reference>
<feature type="non-terminal residue" evidence="2">
    <location>
        <position position="243"/>
    </location>
</feature>
<accession>X1QYR4</accession>
<dbReference type="InterPro" id="IPR010679">
    <property type="entry name" value="DUF1254"/>
</dbReference>
<dbReference type="PANTHER" id="PTHR36509:SF3">
    <property type="entry name" value="SIGNAL PEPTIDE PROTEIN"/>
    <property type="match status" value="1"/>
</dbReference>
<evidence type="ECO:0000313" key="2">
    <source>
        <dbReference type="EMBL" id="GAI73423.1"/>
    </source>
</evidence>
<dbReference type="InterPro" id="IPR037050">
    <property type="entry name" value="DUF1254_sf"/>
</dbReference>
<dbReference type="AlphaFoldDB" id="X1QYR4"/>
<protein>
    <recommendedName>
        <fullName evidence="1">DUF1254 domain-containing protein</fullName>
    </recommendedName>
</protein>
<dbReference type="EMBL" id="BARW01011429">
    <property type="protein sequence ID" value="GAI73423.1"/>
    <property type="molecule type" value="Genomic_DNA"/>
</dbReference>
<dbReference type="Gene3D" id="2.60.40.1610">
    <property type="entry name" value="Domain of unknown function DUF1254"/>
    <property type="match status" value="1"/>
</dbReference>
<dbReference type="Pfam" id="PF06863">
    <property type="entry name" value="DUF1254"/>
    <property type="match status" value="1"/>
</dbReference>
<feature type="domain" description="DUF1254" evidence="1">
    <location>
        <begin position="87"/>
        <end position="216"/>
    </location>
</feature>
<gene>
    <name evidence="2" type="ORF">S12H4_22043</name>
</gene>
<organism evidence="2">
    <name type="scientific">marine sediment metagenome</name>
    <dbReference type="NCBI Taxonomy" id="412755"/>
    <lineage>
        <taxon>unclassified sequences</taxon>
        <taxon>metagenomes</taxon>
        <taxon>ecological metagenomes</taxon>
    </lineage>
</organism>
<comment type="caution">
    <text evidence="2">The sequence shown here is derived from an EMBL/GenBank/DDBJ whole genome shotgun (WGS) entry which is preliminary data.</text>
</comment>
<dbReference type="SUPFAM" id="SSF160935">
    <property type="entry name" value="VPA0735-like"/>
    <property type="match status" value="1"/>
</dbReference>
<dbReference type="PANTHER" id="PTHR36509">
    <property type="entry name" value="BLL3101 PROTEIN"/>
    <property type="match status" value="1"/>
</dbReference>
<name>X1QYR4_9ZZZZ</name>